<feature type="region of interest" description="Disordered" evidence="1">
    <location>
        <begin position="1"/>
        <end position="30"/>
    </location>
</feature>
<proteinExistence type="predicted"/>
<feature type="compositionally biased region" description="Polar residues" evidence="1">
    <location>
        <begin position="21"/>
        <end position="30"/>
    </location>
</feature>
<sequence>MPSQPEQGDGSRHLLWDLEQETPNHNASTNPERVRVNLAVLSVRICSHRWVLRFIQPLL</sequence>
<dbReference type="EMBL" id="PGCJ01001063">
    <property type="protein sequence ID" value="PLW10357.1"/>
    <property type="molecule type" value="Genomic_DNA"/>
</dbReference>
<evidence type="ECO:0000313" key="2">
    <source>
        <dbReference type="EMBL" id="PLW10357.1"/>
    </source>
</evidence>
<dbReference type="Proteomes" id="UP000235388">
    <property type="component" value="Unassembled WGS sequence"/>
</dbReference>
<comment type="caution">
    <text evidence="2">The sequence shown here is derived from an EMBL/GenBank/DDBJ whole genome shotgun (WGS) entry which is preliminary data.</text>
</comment>
<dbReference type="AlphaFoldDB" id="A0A2N5SAU0"/>
<accession>A0A2N5SAU0</accession>
<organism evidence="2 3">
    <name type="scientific">Puccinia coronata f. sp. avenae</name>
    <dbReference type="NCBI Taxonomy" id="200324"/>
    <lineage>
        <taxon>Eukaryota</taxon>
        <taxon>Fungi</taxon>
        <taxon>Dikarya</taxon>
        <taxon>Basidiomycota</taxon>
        <taxon>Pucciniomycotina</taxon>
        <taxon>Pucciniomycetes</taxon>
        <taxon>Pucciniales</taxon>
        <taxon>Pucciniaceae</taxon>
        <taxon>Puccinia</taxon>
    </lineage>
</organism>
<evidence type="ECO:0000313" key="3">
    <source>
        <dbReference type="Proteomes" id="UP000235388"/>
    </source>
</evidence>
<reference evidence="2 3" key="1">
    <citation type="submission" date="2017-11" db="EMBL/GenBank/DDBJ databases">
        <title>De novo assembly and phasing of dikaryotic genomes from two isolates of Puccinia coronata f. sp. avenae, the causal agent of oat crown rust.</title>
        <authorList>
            <person name="Miller M.E."/>
            <person name="Zhang Y."/>
            <person name="Omidvar V."/>
            <person name="Sperschneider J."/>
            <person name="Schwessinger B."/>
            <person name="Raley C."/>
            <person name="Palmer J.M."/>
            <person name="Garnica D."/>
            <person name="Upadhyaya N."/>
            <person name="Rathjen J."/>
            <person name="Taylor J.M."/>
            <person name="Park R.F."/>
            <person name="Dodds P.N."/>
            <person name="Hirsch C.D."/>
            <person name="Kianian S.F."/>
            <person name="Figueroa M."/>
        </authorList>
    </citation>
    <scope>NUCLEOTIDE SEQUENCE [LARGE SCALE GENOMIC DNA]</scope>
    <source>
        <strain evidence="2">12NC29</strain>
    </source>
</reference>
<gene>
    <name evidence="2" type="ORF">PCANC_19669</name>
</gene>
<evidence type="ECO:0000256" key="1">
    <source>
        <dbReference type="SAM" id="MobiDB-lite"/>
    </source>
</evidence>
<protein>
    <submittedName>
        <fullName evidence="2">Uncharacterized protein</fullName>
    </submittedName>
</protein>
<name>A0A2N5SAU0_9BASI</name>
<keyword evidence="3" id="KW-1185">Reference proteome</keyword>